<keyword evidence="2" id="KW-0378">Hydrolase</keyword>
<dbReference type="EMBL" id="GEVI01014297">
    <property type="protein sequence ID" value="JAU18023.1"/>
    <property type="molecule type" value="Transcribed_RNA"/>
</dbReference>
<accession>A0A1J3DFX9</accession>
<keyword evidence="2" id="KW-0645">Protease</keyword>
<dbReference type="InterPro" id="IPR038765">
    <property type="entry name" value="Papain-like_cys_pep_sf"/>
</dbReference>
<dbReference type="Gene3D" id="3.90.70.10">
    <property type="entry name" value="Cysteine proteinases"/>
    <property type="match status" value="1"/>
</dbReference>
<evidence type="ECO:0000259" key="1">
    <source>
        <dbReference type="SMART" id="SM00645"/>
    </source>
</evidence>
<name>A0A1J3DFX9_NOCCA</name>
<dbReference type="GO" id="GO:0008234">
    <property type="term" value="F:cysteine-type peptidase activity"/>
    <property type="evidence" value="ECO:0007669"/>
    <property type="project" value="InterPro"/>
</dbReference>
<dbReference type="SMART" id="SM00645">
    <property type="entry name" value="Pept_C1"/>
    <property type="match status" value="1"/>
</dbReference>
<protein>
    <submittedName>
        <fullName evidence="2">Senescence-specific cysteine protease SAG39</fullName>
    </submittedName>
</protein>
<sequence length="253" mass="29150">MAAAFTFLRRLKPNRFRPYRLHRESYSTNPKQDSRGIVSPTLHQRCGICWAISTVRHFAAIIKRYGYIAEDEQLSIQDLVQQVHALHPEVCNSPDYSLDDVLLAESILRESGICVERRNRLSYDFDSLKNHKPTTRKYTIRHMDVVYSENYLGDKFEKGLLRALKRSPVACSVRMFPSYHIIKGKDLYDPDMSNEVERPSLHMMLLVASGKTKKRQPFLEFQDSFGHTVGDNGFVRVRGGRGIVADYVRITPA</sequence>
<reference evidence="2" key="1">
    <citation type="submission" date="2016-07" db="EMBL/GenBank/DDBJ databases">
        <title>De novo transcriptome assembly of four accessions of the metal hyperaccumulator plant Noccaea caerulescens.</title>
        <authorList>
            <person name="Blande D."/>
            <person name="Halimaa P."/>
            <person name="Tervahauta A.I."/>
            <person name="Aarts M.G."/>
            <person name="Karenlampi S.O."/>
        </authorList>
    </citation>
    <scope>NUCLEOTIDE SEQUENCE</scope>
</reference>
<dbReference type="GO" id="GO:0006508">
    <property type="term" value="P:proteolysis"/>
    <property type="evidence" value="ECO:0007669"/>
    <property type="project" value="UniProtKB-KW"/>
</dbReference>
<dbReference type="AlphaFoldDB" id="A0A1J3DFX9"/>
<dbReference type="Pfam" id="PF00112">
    <property type="entry name" value="Peptidase_C1"/>
    <property type="match status" value="1"/>
</dbReference>
<gene>
    <name evidence="2" type="ORF">GA_TR1947_c0_g1_i1_g.6172</name>
</gene>
<dbReference type="InterPro" id="IPR000668">
    <property type="entry name" value="Peptidase_C1A_C"/>
</dbReference>
<proteinExistence type="predicted"/>
<feature type="domain" description="Peptidase C1A papain C-terminal" evidence="1">
    <location>
        <begin position="28"/>
        <end position="251"/>
    </location>
</feature>
<organism evidence="2">
    <name type="scientific">Noccaea caerulescens</name>
    <name type="common">Alpine penny-cress</name>
    <name type="synonym">Thlaspi caerulescens</name>
    <dbReference type="NCBI Taxonomy" id="107243"/>
    <lineage>
        <taxon>Eukaryota</taxon>
        <taxon>Viridiplantae</taxon>
        <taxon>Streptophyta</taxon>
        <taxon>Embryophyta</taxon>
        <taxon>Tracheophyta</taxon>
        <taxon>Spermatophyta</taxon>
        <taxon>Magnoliopsida</taxon>
        <taxon>eudicotyledons</taxon>
        <taxon>Gunneridae</taxon>
        <taxon>Pentapetalae</taxon>
        <taxon>rosids</taxon>
        <taxon>malvids</taxon>
        <taxon>Brassicales</taxon>
        <taxon>Brassicaceae</taxon>
        <taxon>Coluteocarpeae</taxon>
        <taxon>Noccaea</taxon>
    </lineage>
</organism>
<evidence type="ECO:0000313" key="2">
    <source>
        <dbReference type="EMBL" id="JAU18023.1"/>
    </source>
</evidence>
<dbReference type="SUPFAM" id="SSF54001">
    <property type="entry name" value="Cysteine proteinases"/>
    <property type="match status" value="1"/>
</dbReference>